<proteinExistence type="predicted"/>
<evidence type="ECO:0000313" key="5">
    <source>
        <dbReference type="Proteomes" id="UP000616724"/>
    </source>
</evidence>
<dbReference type="InterPro" id="IPR011965">
    <property type="entry name" value="PaaX_trns_reg"/>
</dbReference>
<name>A0A8J3RP81_9ACTN</name>
<dbReference type="Gene3D" id="3.30.70.2650">
    <property type="match status" value="1"/>
</dbReference>
<evidence type="ECO:0000313" key="4">
    <source>
        <dbReference type="EMBL" id="GIH77397.1"/>
    </source>
</evidence>
<dbReference type="InterPro" id="IPR013225">
    <property type="entry name" value="PaaX_C"/>
</dbReference>
<dbReference type="Gene3D" id="1.20.58.1460">
    <property type="match status" value="1"/>
</dbReference>
<dbReference type="Pfam" id="PF08223">
    <property type="entry name" value="PaaX_C"/>
    <property type="match status" value="1"/>
</dbReference>
<evidence type="ECO:0000259" key="3">
    <source>
        <dbReference type="Pfam" id="PF20803"/>
    </source>
</evidence>
<accession>A0A8J3RP81</accession>
<dbReference type="PANTHER" id="PTHR30319:SF1">
    <property type="entry name" value="TRANSCRIPTIONAL REPRESSOR PAAX"/>
    <property type="match status" value="1"/>
</dbReference>
<protein>
    <submittedName>
        <fullName evidence="4">ArsR family transcriptional regulator</fullName>
    </submittedName>
</protein>
<dbReference type="PIRSF" id="PIRSF020623">
    <property type="entry name" value="PaaX"/>
    <property type="match status" value="1"/>
</dbReference>
<evidence type="ECO:0000259" key="1">
    <source>
        <dbReference type="Pfam" id="PF07848"/>
    </source>
</evidence>
<dbReference type="Pfam" id="PF20803">
    <property type="entry name" value="PaaX_M"/>
    <property type="match status" value="1"/>
</dbReference>
<sequence>MSYYPASTLRMGTISFPFDTIWHPAPLYGTLPETKLVSVNARAALFDLYGDHLRSRGGRASVASLVRLLAPLEIAAPAVRTAVSRMVRQGWLTPVRLSRGPGYEVTPKCVRRLDETALRIYRAGTPAWSGRWHLIVVEPVRERPRRERLRADLSFLGYAPLAETTWVGPRPSPELDALIAGEGVRAERFDAVLDGDPRALVARTWDLEAIGAAYEEWLASATELVGTLPDGADDDRVFATRSRLVHGWRNFLFRDPGLPSDLLPPGWPGEKARAYFEQEAARLLPAAAAFVDRHLAEP</sequence>
<keyword evidence="5" id="KW-1185">Reference proteome</keyword>
<feature type="domain" description="Transcriptional repressor PaaX-like central Cas2-like" evidence="3">
    <location>
        <begin position="127"/>
        <end position="185"/>
    </location>
</feature>
<feature type="domain" description="Transcriptional repressor PaaX-like N-terminal" evidence="1">
    <location>
        <begin position="41"/>
        <end position="106"/>
    </location>
</feature>
<organism evidence="4 5">
    <name type="scientific">Planobispora longispora</name>
    <dbReference type="NCBI Taxonomy" id="28887"/>
    <lineage>
        <taxon>Bacteria</taxon>
        <taxon>Bacillati</taxon>
        <taxon>Actinomycetota</taxon>
        <taxon>Actinomycetes</taxon>
        <taxon>Streptosporangiales</taxon>
        <taxon>Streptosporangiaceae</taxon>
        <taxon>Planobispora</taxon>
    </lineage>
</organism>
<dbReference type="Proteomes" id="UP000616724">
    <property type="component" value="Unassembled WGS sequence"/>
</dbReference>
<dbReference type="Gene3D" id="1.10.10.10">
    <property type="entry name" value="Winged helix-like DNA-binding domain superfamily/Winged helix DNA-binding domain"/>
    <property type="match status" value="1"/>
</dbReference>
<dbReference type="EMBL" id="BOOH01000029">
    <property type="protein sequence ID" value="GIH77397.1"/>
    <property type="molecule type" value="Genomic_DNA"/>
</dbReference>
<dbReference type="Pfam" id="PF07848">
    <property type="entry name" value="PaaX"/>
    <property type="match status" value="1"/>
</dbReference>
<dbReference type="InterPro" id="IPR036388">
    <property type="entry name" value="WH-like_DNA-bd_sf"/>
</dbReference>
<comment type="caution">
    <text evidence="4">The sequence shown here is derived from an EMBL/GenBank/DDBJ whole genome shotgun (WGS) entry which is preliminary data.</text>
</comment>
<gene>
    <name evidence="4" type="primary">paaX_1</name>
    <name evidence="4" type="ORF">Plo01_38260</name>
</gene>
<dbReference type="GO" id="GO:0006351">
    <property type="term" value="P:DNA-templated transcription"/>
    <property type="evidence" value="ECO:0007669"/>
    <property type="project" value="InterPro"/>
</dbReference>
<dbReference type="AlphaFoldDB" id="A0A8J3RP81"/>
<feature type="domain" description="Transcriptional repressor PaaX-like C-terminal" evidence="2">
    <location>
        <begin position="205"/>
        <end position="292"/>
    </location>
</feature>
<dbReference type="InterPro" id="IPR048846">
    <property type="entry name" value="PaaX-like_central"/>
</dbReference>
<dbReference type="PANTHER" id="PTHR30319">
    <property type="entry name" value="PHENYLACETIC ACID REGULATOR-RELATED TRANSCRIPTIONAL REPRESSOR"/>
    <property type="match status" value="1"/>
</dbReference>
<dbReference type="InterPro" id="IPR012906">
    <property type="entry name" value="PaaX-like_N"/>
</dbReference>
<reference evidence="4 5" key="1">
    <citation type="submission" date="2021-01" db="EMBL/GenBank/DDBJ databases">
        <title>Whole genome shotgun sequence of Planobispora longispora NBRC 13918.</title>
        <authorList>
            <person name="Komaki H."/>
            <person name="Tamura T."/>
        </authorList>
    </citation>
    <scope>NUCLEOTIDE SEQUENCE [LARGE SCALE GENOMIC DNA]</scope>
    <source>
        <strain evidence="4 5">NBRC 13918</strain>
    </source>
</reference>
<evidence type="ECO:0000259" key="2">
    <source>
        <dbReference type="Pfam" id="PF08223"/>
    </source>
</evidence>